<evidence type="ECO:0000256" key="9">
    <source>
        <dbReference type="SAM" id="MobiDB-lite"/>
    </source>
</evidence>
<evidence type="ECO:0000256" key="4">
    <source>
        <dbReference type="ARBA" id="ARBA00023069"/>
    </source>
</evidence>
<keyword evidence="4" id="KW-0969">Cilium</keyword>
<evidence type="ECO:0000313" key="11">
    <source>
        <dbReference type="EMBL" id="JAS80898.1"/>
    </source>
</evidence>
<sequence length="454" mass="53791">MGINPKPNLPSKRRVPNVRHFKKDKYHPDCYTSQEEAQAKEVNEKGKKNQSSGLEKMKVPLVSHDLIRNIIVPGCDPKTKKAIFDKESFERLKFKSKFLTPEERLKLAAEAKAEKERKAMESALRKKELQDCDKIIEYGAKLSEVEEEAARKAQHLLARAHELRQEQEDEIKKCNALILATKCHAIRDAQVAEKKLIEKELSEEEKRMEDMMEQERQQALRQQEREKEQQKIRKQQYVKTVLEQIQENELQREMQAERIEEESRLANEAAMQVQLDELKSMKQKMAEQAQQREEMNKINQQLHHFACLEKEENRLADLKVQEYMRRKAEAEAARQRELAKQRLEKEKELARLRAMQKRAADTQAAKDEMNAMRIQDELIEHHRMELLKQIGEKEKDRIKARQQLFEEGLAIKVEKQKRDEMLKETMIKKMNMIRSHQVPEKYVREVERQLQLTG</sequence>
<comment type="subcellular location">
    <subcellularLocation>
        <location evidence="1">Cell projection</location>
        <location evidence="1">Cilium</location>
        <location evidence="1">Flagellum</location>
    </subcellularLocation>
</comment>
<keyword evidence="3 8" id="KW-0175">Coiled coil</keyword>
<proteinExistence type="inferred from homology"/>
<dbReference type="PANTHER" id="PTHR15504">
    <property type="entry name" value="NASOPHARYNGEAL EPITHELIUM SPECIFIC PROTEIN 1"/>
    <property type="match status" value="1"/>
</dbReference>
<feature type="coiled-coil region" evidence="8">
    <location>
        <begin position="106"/>
        <end position="372"/>
    </location>
</feature>
<reference evidence="11" key="1">
    <citation type="submission" date="2015-11" db="EMBL/GenBank/DDBJ databases">
        <title>De novo transcriptome assembly of four potential Pierce s Disease insect vectors from Arizona vineyards.</title>
        <authorList>
            <person name="Tassone E.E."/>
        </authorList>
    </citation>
    <scope>NUCLEOTIDE SEQUENCE</scope>
</reference>
<evidence type="ECO:0000256" key="7">
    <source>
        <dbReference type="ARBA" id="ARBA00034142"/>
    </source>
</evidence>
<evidence type="ECO:0000256" key="5">
    <source>
        <dbReference type="ARBA" id="ARBA00023273"/>
    </source>
</evidence>
<feature type="compositionally biased region" description="Basic and acidic residues" evidence="9">
    <location>
        <begin position="37"/>
        <end position="47"/>
    </location>
</feature>
<evidence type="ECO:0000259" key="10">
    <source>
        <dbReference type="Pfam" id="PF13868"/>
    </source>
</evidence>
<feature type="region of interest" description="Disordered" evidence="9">
    <location>
        <begin position="1"/>
        <end position="55"/>
    </location>
</feature>
<dbReference type="GO" id="GO:0031514">
    <property type="term" value="C:motile cilium"/>
    <property type="evidence" value="ECO:0007669"/>
    <property type="project" value="UniProtKB-SubCell"/>
</dbReference>
<name>A0A1B6I1U4_9HEMI</name>
<dbReference type="PANTHER" id="PTHR15504:SF0">
    <property type="entry name" value="CILIA- AND FLAGELLA-ASSOCIATED PROTEIN 45"/>
    <property type="match status" value="1"/>
</dbReference>
<evidence type="ECO:0000256" key="6">
    <source>
        <dbReference type="ARBA" id="ARBA00034116"/>
    </source>
</evidence>
<organism evidence="11">
    <name type="scientific">Homalodisca liturata</name>
    <dbReference type="NCBI Taxonomy" id="320908"/>
    <lineage>
        <taxon>Eukaryota</taxon>
        <taxon>Metazoa</taxon>
        <taxon>Ecdysozoa</taxon>
        <taxon>Arthropoda</taxon>
        <taxon>Hexapoda</taxon>
        <taxon>Insecta</taxon>
        <taxon>Pterygota</taxon>
        <taxon>Neoptera</taxon>
        <taxon>Paraneoptera</taxon>
        <taxon>Hemiptera</taxon>
        <taxon>Auchenorrhyncha</taxon>
        <taxon>Membracoidea</taxon>
        <taxon>Cicadellidae</taxon>
        <taxon>Cicadellinae</taxon>
        <taxon>Proconiini</taxon>
        <taxon>Homalodisca</taxon>
    </lineage>
</organism>
<evidence type="ECO:0000256" key="3">
    <source>
        <dbReference type="ARBA" id="ARBA00023054"/>
    </source>
</evidence>
<evidence type="ECO:0000256" key="2">
    <source>
        <dbReference type="ARBA" id="ARBA00022846"/>
    </source>
</evidence>
<dbReference type="InterPro" id="IPR033253">
    <property type="entry name" value="CFAP45"/>
</dbReference>
<comment type="similarity">
    <text evidence="6">Belongs to the CFAP45 family.</text>
</comment>
<dbReference type="Pfam" id="PF13868">
    <property type="entry name" value="TPH"/>
    <property type="match status" value="1"/>
</dbReference>
<dbReference type="EMBL" id="GECU01026808">
    <property type="protein sequence ID" value="JAS80898.1"/>
    <property type="molecule type" value="Transcribed_RNA"/>
</dbReference>
<evidence type="ECO:0000256" key="1">
    <source>
        <dbReference type="ARBA" id="ARBA00004230"/>
    </source>
</evidence>
<accession>A0A1B6I1U4</accession>
<gene>
    <name evidence="11" type="ORF">g.14874</name>
</gene>
<keyword evidence="5" id="KW-0966">Cell projection</keyword>
<dbReference type="InterPro" id="IPR043597">
    <property type="entry name" value="TPH_dom"/>
</dbReference>
<dbReference type="AlphaFoldDB" id="A0A1B6I1U4"/>
<feature type="compositionally biased region" description="Basic residues" evidence="9">
    <location>
        <begin position="11"/>
        <end position="25"/>
    </location>
</feature>
<feature type="domain" description="Trichohyalin-plectin-homology" evidence="10">
    <location>
        <begin position="165"/>
        <end position="378"/>
    </location>
</feature>
<protein>
    <recommendedName>
        <fullName evidence="7">Cilia- and flagella-associated protein 45</fullName>
    </recommendedName>
</protein>
<evidence type="ECO:0000256" key="8">
    <source>
        <dbReference type="SAM" id="Coils"/>
    </source>
</evidence>
<keyword evidence="2" id="KW-0282">Flagellum</keyword>